<evidence type="ECO:0000313" key="3">
    <source>
        <dbReference type="Proteomes" id="UP000646911"/>
    </source>
</evidence>
<reference evidence="2 3" key="1">
    <citation type="submission" date="2020-08" db="EMBL/GenBank/DDBJ databases">
        <title>Novel species isolated from subtropical streams in China.</title>
        <authorList>
            <person name="Lu H."/>
        </authorList>
    </citation>
    <scope>NUCLEOTIDE SEQUENCE [LARGE SCALE GENOMIC DNA]</scope>
    <source>
        <strain evidence="2 3">NL8W</strain>
    </source>
</reference>
<proteinExistence type="predicted"/>
<dbReference type="RefSeq" id="WP_186956366.1">
    <property type="nucleotide sequence ID" value="NZ_JACOFX010000019.1"/>
</dbReference>
<sequence length="215" mass="22684">MKKHVLTLACALFAATAICQAADTVKLGQEAKSAAGIEKIVAVTSNGNDSYWVSTFIRDGNCPEKSGKCANDMINVRGPGGVVSIAVEDATGTAGFFSQSKSPVAVVLIPANRGGYGYAAAEIFILNADKKPQSILKTAEILLNNLEGAACEGKKLCAESRLTASFPASVIPDYPDVVLQQRGTAVNQTGTGLEKLDRTFSFTFDVKTKQYVAKR</sequence>
<feature type="chain" id="PRO_5045440269" evidence="1">
    <location>
        <begin position="22"/>
        <end position="215"/>
    </location>
</feature>
<dbReference type="EMBL" id="JACOFX010000019">
    <property type="protein sequence ID" value="MBC3910792.1"/>
    <property type="molecule type" value="Genomic_DNA"/>
</dbReference>
<accession>A0ABR6ZGF0</accession>
<keyword evidence="1" id="KW-0732">Signal</keyword>
<keyword evidence="3" id="KW-1185">Reference proteome</keyword>
<feature type="signal peptide" evidence="1">
    <location>
        <begin position="1"/>
        <end position="21"/>
    </location>
</feature>
<dbReference type="Proteomes" id="UP000646911">
    <property type="component" value="Unassembled WGS sequence"/>
</dbReference>
<organism evidence="2 3">
    <name type="scientific">Undibacterium umbellatum</name>
    <dbReference type="NCBI Taxonomy" id="2762300"/>
    <lineage>
        <taxon>Bacteria</taxon>
        <taxon>Pseudomonadati</taxon>
        <taxon>Pseudomonadota</taxon>
        <taxon>Betaproteobacteria</taxon>
        <taxon>Burkholderiales</taxon>
        <taxon>Oxalobacteraceae</taxon>
        <taxon>Undibacterium</taxon>
    </lineage>
</organism>
<evidence type="ECO:0000256" key="1">
    <source>
        <dbReference type="SAM" id="SignalP"/>
    </source>
</evidence>
<name>A0ABR6ZGF0_9BURK</name>
<evidence type="ECO:0000313" key="2">
    <source>
        <dbReference type="EMBL" id="MBC3910792.1"/>
    </source>
</evidence>
<comment type="caution">
    <text evidence="2">The sequence shown here is derived from an EMBL/GenBank/DDBJ whole genome shotgun (WGS) entry which is preliminary data.</text>
</comment>
<gene>
    <name evidence="2" type="ORF">H8L47_24790</name>
</gene>
<protein>
    <submittedName>
        <fullName evidence="2">Uncharacterized protein</fullName>
    </submittedName>
</protein>